<dbReference type="InterPro" id="IPR001245">
    <property type="entry name" value="Ser-Thr/Tyr_kinase_cat_dom"/>
</dbReference>
<dbReference type="PANTHER" id="PTHR27006:SF634">
    <property type="entry name" value="RECEPTOR-LIKE SERINE_THREONINE-PROTEIN KINASE"/>
    <property type="match status" value="1"/>
</dbReference>
<gene>
    <name evidence="3" type="ORF">AYBTSS11_LOCUS29443</name>
</gene>
<dbReference type="Proteomes" id="UP001189624">
    <property type="component" value="Chromosome 10"/>
</dbReference>
<accession>A0AA86W3A3</accession>
<dbReference type="Gene3D" id="1.10.510.10">
    <property type="entry name" value="Transferase(Phosphotransferase) domain 1"/>
    <property type="match status" value="1"/>
</dbReference>
<reference evidence="3" key="1">
    <citation type="submission" date="2023-10" db="EMBL/GenBank/DDBJ databases">
        <authorList>
            <person name="Domelevo Entfellner J.-B."/>
        </authorList>
    </citation>
    <scope>NUCLEOTIDE SEQUENCE</scope>
</reference>
<evidence type="ECO:0000256" key="1">
    <source>
        <dbReference type="SAM" id="MobiDB-lite"/>
    </source>
</evidence>
<evidence type="ECO:0000259" key="2">
    <source>
        <dbReference type="Pfam" id="PF07714"/>
    </source>
</evidence>
<name>A0AA86W3A3_9FABA</name>
<dbReference type="Pfam" id="PF07714">
    <property type="entry name" value="PK_Tyr_Ser-Thr"/>
    <property type="match status" value="1"/>
</dbReference>
<proteinExistence type="predicted"/>
<evidence type="ECO:0000313" key="3">
    <source>
        <dbReference type="EMBL" id="CAJ1977290.1"/>
    </source>
</evidence>
<dbReference type="Gramene" id="rna-AYBTSS11_LOCUS29443">
    <property type="protein sequence ID" value="CAJ1977290.1"/>
    <property type="gene ID" value="gene-AYBTSS11_LOCUS29443"/>
</dbReference>
<feature type="compositionally biased region" description="Polar residues" evidence="1">
    <location>
        <begin position="134"/>
        <end position="145"/>
    </location>
</feature>
<feature type="region of interest" description="Disordered" evidence="1">
    <location>
        <begin position="117"/>
        <end position="152"/>
    </location>
</feature>
<protein>
    <recommendedName>
        <fullName evidence="2">Serine-threonine/tyrosine-protein kinase catalytic domain-containing protein</fullName>
    </recommendedName>
</protein>
<keyword evidence="4" id="KW-1185">Reference proteome</keyword>
<sequence length="152" mass="16972">MAPEYANYGHFSVKSDVFSFGVLVLEIVSGLKNSDIRDGDYAEHLISFAWRNWREGTAFNIVDQTLHNNSRDEIMRCIHIGLLCVQENVTSRPTMATVVIMFNSNSFTLPLPSQPAYSLNARDPPDTSSDESRINSMQASANEASISELDPR</sequence>
<feature type="domain" description="Serine-threonine/tyrosine-protein kinase catalytic" evidence="2">
    <location>
        <begin position="1"/>
        <end position="99"/>
    </location>
</feature>
<dbReference type="GO" id="GO:0004672">
    <property type="term" value="F:protein kinase activity"/>
    <property type="evidence" value="ECO:0007669"/>
    <property type="project" value="InterPro"/>
</dbReference>
<evidence type="ECO:0000313" key="4">
    <source>
        <dbReference type="Proteomes" id="UP001189624"/>
    </source>
</evidence>
<dbReference type="EMBL" id="OY731407">
    <property type="protein sequence ID" value="CAJ1977290.1"/>
    <property type="molecule type" value="Genomic_DNA"/>
</dbReference>
<dbReference type="InterPro" id="IPR011009">
    <property type="entry name" value="Kinase-like_dom_sf"/>
</dbReference>
<organism evidence="3 4">
    <name type="scientific">Sphenostylis stenocarpa</name>
    <dbReference type="NCBI Taxonomy" id="92480"/>
    <lineage>
        <taxon>Eukaryota</taxon>
        <taxon>Viridiplantae</taxon>
        <taxon>Streptophyta</taxon>
        <taxon>Embryophyta</taxon>
        <taxon>Tracheophyta</taxon>
        <taxon>Spermatophyta</taxon>
        <taxon>Magnoliopsida</taxon>
        <taxon>eudicotyledons</taxon>
        <taxon>Gunneridae</taxon>
        <taxon>Pentapetalae</taxon>
        <taxon>rosids</taxon>
        <taxon>fabids</taxon>
        <taxon>Fabales</taxon>
        <taxon>Fabaceae</taxon>
        <taxon>Papilionoideae</taxon>
        <taxon>50 kb inversion clade</taxon>
        <taxon>NPAAA clade</taxon>
        <taxon>indigoferoid/millettioid clade</taxon>
        <taxon>Phaseoleae</taxon>
        <taxon>Sphenostylis</taxon>
    </lineage>
</organism>
<dbReference type="PANTHER" id="PTHR27006">
    <property type="entry name" value="PROMASTIGOTE SURFACE ANTIGEN PROTEIN PSA"/>
    <property type="match status" value="1"/>
</dbReference>
<dbReference type="AlphaFoldDB" id="A0AA86W3A3"/>
<dbReference type="SUPFAM" id="SSF56112">
    <property type="entry name" value="Protein kinase-like (PK-like)"/>
    <property type="match status" value="1"/>
</dbReference>